<dbReference type="EMBL" id="JAFMOF010000002">
    <property type="protein sequence ID" value="MBO0654371.1"/>
    <property type="molecule type" value="Genomic_DNA"/>
</dbReference>
<evidence type="ECO:0000256" key="1">
    <source>
        <dbReference type="SAM" id="MobiDB-lite"/>
    </source>
</evidence>
<feature type="compositionally biased region" description="Basic and acidic residues" evidence="1">
    <location>
        <begin position="61"/>
        <end position="71"/>
    </location>
</feature>
<name>A0A939JMM6_9ACTN</name>
<dbReference type="Proteomes" id="UP000664781">
    <property type="component" value="Unassembled WGS sequence"/>
</dbReference>
<keyword evidence="3" id="KW-1185">Reference proteome</keyword>
<evidence type="ECO:0000313" key="3">
    <source>
        <dbReference type="Proteomes" id="UP000664781"/>
    </source>
</evidence>
<protein>
    <submittedName>
        <fullName evidence="2">Uncharacterized protein</fullName>
    </submittedName>
</protein>
<dbReference type="InterPro" id="IPR047676">
    <property type="entry name" value="FxLYD_dom"/>
</dbReference>
<reference evidence="2" key="1">
    <citation type="submission" date="2021-03" db="EMBL/GenBank/DDBJ databases">
        <title>Streptomyces strains.</title>
        <authorList>
            <person name="Lund M.B."/>
            <person name="Toerring T."/>
        </authorList>
    </citation>
    <scope>NUCLEOTIDE SEQUENCE</scope>
    <source>
        <strain evidence="2">JCM 4242</strain>
    </source>
</reference>
<comment type="caution">
    <text evidence="2">The sequence shown here is derived from an EMBL/GenBank/DDBJ whole genome shotgun (WGS) entry which is preliminary data.</text>
</comment>
<proteinExistence type="predicted"/>
<organism evidence="2 3">
    <name type="scientific">Streptomyces triculaminicus</name>
    <dbReference type="NCBI Taxonomy" id="2816232"/>
    <lineage>
        <taxon>Bacteria</taxon>
        <taxon>Bacillati</taxon>
        <taxon>Actinomycetota</taxon>
        <taxon>Actinomycetes</taxon>
        <taxon>Kitasatosporales</taxon>
        <taxon>Streptomycetaceae</taxon>
        <taxon>Streptomyces</taxon>
    </lineage>
</organism>
<dbReference type="NCBIfam" id="NF038353">
    <property type="entry name" value="FxLYD_dom"/>
    <property type="match status" value="1"/>
</dbReference>
<accession>A0A939JMM6</accession>
<evidence type="ECO:0000313" key="2">
    <source>
        <dbReference type="EMBL" id="MBO0654371.1"/>
    </source>
</evidence>
<feature type="region of interest" description="Disordered" evidence="1">
    <location>
        <begin position="61"/>
        <end position="83"/>
    </location>
</feature>
<dbReference type="AlphaFoldDB" id="A0A939JMM6"/>
<gene>
    <name evidence="2" type="ORF">J1792_16780</name>
</gene>
<sequence length="154" mass="15037">MALTAVLIAATSGCSDEAGKPSGEGSKIASAASSAAASLASQGAAALASATAEAQRKLDEVHNGVNAKDEVTLGTPSTGGDGRATVEATAHNTADSAKSFAVLVQFKDTDGNLLDVAVVTVPDVAPGQDGKATATGTHKVSGGLRAEIGTALRY</sequence>